<gene>
    <name evidence="2" type="ordered locus">Bphyt_7380</name>
</gene>
<dbReference type="RefSeq" id="WP_012431034.1">
    <property type="nucleotide sequence ID" value="NC_010679.1"/>
</dbReference>
<evidence type="ECO:0000256" key="1">
    <source>
        <dbReference type="SAM" id="Phobius"/>
    </source>
</evidence>
<keyword evidence="1" id="KW-1133">Transmembrane helix</keyword>
<dbReference type="KEGG" id="bpy:Bphyt_7380"/>
<evidence type="ECO:0000313" key="2">
    <source>
        <dbReference type="EMBL" id="ACD21665.1"/>
    </source>
</evidence>
<keyword evidence="1" id="KW-0812">Transmembrane</keyword>
<keyword evidence="2" id="KW-0614">Plasmid</keyword>
<proteinExistence type="predicted"/>
<accession>B2TGU9</accession>
<dbReference type="OrthoDB" id="9942166at2"/>
<organism evidence="2 3">
    <name type="scientific">Paraburkholderia phytofirmans (strain DSM 17436 / LMG 22146 / PsJN)</name>
    <name type="common">Burkholderia phytofirmans</name>
    <dbReference type="NCBI Taxonomy" id="398527"/>
    <lineage>
        <taxon>Bacteria</taxon>
        <taxon>Pseudomonadati</taxon>
        <taxon>Pseudomonadota</taxon>
        <taxon>Betaproteobacteria</taxon>
        <taxon>Burkholderiales</taxon>
        <taxon>Burkholderiaceae</taxon>
        <taxon>Paraburkholderia</taxon>
    </lineage>
</organism>
<protein>
    <recommendedName>
        <fullName evidence="4">Transmembrane protein</fullName>
    </recommendedName>
</protein>
<reference evidence="2 3" key="1">
    <citation type="journal article" date="2011" name="J. Bacteriol.">
        <title>Complete genome sequence of the plant growth-promoting endophyte Burkholderia phytofirmans strain PsJN.</title>
        <authorList>
            <person name="Weilharter A."/>
            <person name="Mitter B."/>
            <person name="Shin M.V."/>
            <person name="Chain P.S."/>
            <person name="Nowak J."/>
            <person name="Sessitsch A."/>
        </authorList>
    </citation>
    <scope>NUCLEOTIDE SEQUENCE [LARGE SCALE GENOMIC DNA]</scope>
    <source>
        <strain evidence="3">DSM 17436 / LMG 22146 / PsJN</strain>
        <plasmid evidence="2 3">pBPHYT01</plasmid>
    </source>
</reference>
<sequence>MGQNEDAGRLPGWTLLVGLVGWVIPLMILAACQEFGLPWVIGIPVAIAVLAGSVLAERKIERKYLGSQQR</sequence>
<name>B2TGU9_PARPJ</name>
<evidence type="ECO:0008006" key="4">
    <source>
        <dbReference type="Google" id="ProtNLM"/>
    </source>
</evidence>
<dbReference type="EMBL" id="CP001054">
    <property type="protein sequence ID" value="ACD21665.1"/>
    <property type="molecule type" value="Genomic_DNA"/>
</dbReference>
<evidence type="ECO:0000313" key="3">
    <source>
        <dbReference type="Proteomes" id="UP000001739"/>
    </source>
</evidence>
<dbReference type="Proteomes" id="UP000001739">
    <property type="component" value="Plasmid pBPHYT01"/>
</dbReference>
<dbReference type="HOGENOM" id="CLU_203050_0_0_4"/>
<keyword evidence="1" id="KW-0472">Membrane</keyword>
<geneLocation type="plasmid" evidence="2 3">
    <name>pBPHYT01</name>
</geneLocation>
<feature type="transmembrane region" description="Helical" evidence="1">
    <location>
        <begin position="12"/>
        <end position="31"/>
    </location>
</feature>
<dbReference type="AlphaFoldDB" id="B2TGU9"/>
<feature type="transmembrane region" description="Helical" evidence="1">
    <location>
        <begin position="37"/>
        <end position="56"/>
    </location>
</feature>